<dbReference type="Proteomes" id="UP000215127">
    <property type="component" value="Chromosome 12"/>
</dbReference>
<dbReference type="EMBL" id="LT853703">
    <property type="protein sequence ID" value="SMQ55691.1"/>
    <property type="molecule type" value="Genomic_DNA"/>
</dbReference>
<dbReference type="AlphaFoldDB" id="A0A1X7S8F0"/>
<gene>
    <name evidence="3" type="ORF">ZT3D7_G10846</name>
</gene>
<reference evidence="3 4" key="1">
    <citation type="submission" date="2016-06" db="EMBL/GenBank/DDBJ databases">
        <authorList>
            <person name="Kjaerup R.B."/>
            <person name="Dalgaard T.S."/>
            <person name="Juul-Madsen H.R."/>
        </authorList>
    </citation>
    <scope>NUCLEOTIDE SEQUENCE [LARGE SCALE GENOMIC DNA]</scope>
</reference>
<feature type="region of interest" description="Disordered" evidence="1">
    <location>
        <begin position="63"/>
        <end position="83"/>
    </location>
</feature>
<evidence type="ECO:0000256" key="1">
    <source>
        <dbReference type="SAM" id="MobiDB-lite"/>
    </source>
</evidence>
<protein>
    <submittedName>
        <fullName evidence="3">Uncharacterized protein</fullName>
    </submittedName>
</protein>
<keyword evidence="4" id="KW-1185">Reference proteome</keyword>
<keyword evidence="2" id="KW-0732">Signal</keyword>
<evidence type="ECO:0000313" key="4">
    <source>
        <dbReference type="Proteomes" id="UP000215127"/>
    </source>
</evidence>
<feature type="signal peptide" evidence="2">
    <location>
        <begin position="1"/>
        <end position="19"/>
    </location>
</feature>
<organism evidence="3 4">
    <name type="scientific">Zymoseptoria tritici (strain ST99CH_3D7)</name>
    <dbReference type="NCBI Taxonomy" id="1276538"/>
    <lineage>
        <taxon>Eukaryota</taxon>
        <taxon>Fungi</taxon>
        <taxon>Dikarya</taxon>
        <taxon>Ascomycota</taxon>
        <taxon>Pezizomycotina</taxon>
        <taxon>Dothideomycetes</taxon>
        <taxon>Dothideomycetidae</taxon>
        <taxon>Mycosphaerellales</taxon>
        <taxon>Mycosphaerellaceae</taxon>
        <taxon>Zymoseptoria</taxon>
    </lineage>
</organism>
<evidence type="ECO:0000313" key="3">
    <source>
        <dbReference type="EMBL" id="SMQ55691.1"/>
    </source>
</evidence>
<feature type="chain" id="PRO_5013118389" evidence="2">
    <location>
        <begin position="20"/>
        <end position="135"/>
    </location>
</feature>
<proteinExistence type="predicted"/>
<evidence type="ECO:0000256" key="2">
    <source>
        <dbReference type="SAM" id="SignalP"/>
    </source>
</evidence>
<feature type="compositionally biased region" description="Low complexity" evidence="1">
    <location>
        <begin position="65"/>
        <end position="82"/>
    </location>
</feature>
<sequence length="135" mass="14948">MKTVFAILAVALSATSVLAAPTEKRTACPDKAAAAKYASYGDYKDAKLPHEYTSYGHYRREAEAEAAPVAQPEAEAANAPKAQTYSTYGSYKETKQPENYGKYSNYGDYKNAALPHEYKSYGHYRREEADVEEAQ</sequence>
<name>A0A1X7S8F0_ZYMT9</name>
<accession>A0A1X7S8F0</accession>